<dbReference type="Proteomes" id="UP000004738">
    <property type="component" value="Unassembled WGS sequence"/>
</dbReference>
<dbReference type="EMBL" id="AMCK01000002">
    <property type="protein sequence ID" value="EKB46340.1"/>
    <property type="molecule type" value="Genomic_DNA"/>
</dbReference>
<evidence type="ECO:0008006" key="3">
    <source>
        <dbReference type="Google" id="ProtNLM"/>
    </source>
</evidence>
<sequence length="147" mass="16915">MTFKMIKKEFKLVGLKGSGEYQNFGSEVPLLAKRLLSRSDEIDYQIESEIALFEPKKSDEHKTGNFFVGLIVRGKVNKIPAGMDYLETNNHYITTRGNIMELEKLHENLLNWGTVQGYKRDLDSYIIETYHPVSKGEEVEIYLPIIA</sequence>
<reference evidence="1 2" key="1">
    <citation type="journal article" date="2012" name="J. Bacteriol.">
        <title>Draft Genome Sequence of Bacillus isronensis Strain B3W22, Isolated from the Upper Atmosphere.</title>
        <authorList>
            <person name="Shivaji S."/>
            <person name="Ara S."/>
            <person name="Singh S.K."/>
            <person name="Bandi S."/>
            <person name="Singh A."/>
            <person name="Pinnaka A.K."/>
        </authorList>
    </citation>
    <scope>NUCLEOTIDE SEQUENCE [LARGE SCALE GENOMIC DNA]</scope>
    <source>
        <strain evidence="1 2">B3W22</strain>
    </source>
</reference>
<dbReference type="AlphaFoldDB" id="K1KQB8"/>
<accession>K1KQB8</accession>
<dbReference type="RefSeq" id="WP_008403803.1">
    <property type="nucleotide sequence ID" value="NZ_AMCK01000002.1"/>
</dbReference>
<name>K1KQB8_9BACL</name>
<dbReference type="PATRIC" id="fig|1224748.3.peg.557"/>
<protein>
    <recommendedName>
        <fullName evidence="3">Bacterial transcription activator effector binding domain-containing protein</fullName>
    </recommendedName>
</protein>
<evidence type="ECO:0000313" key="2">
    <source>
        <dbReference type="Proteomes" id="UP000004738"/>
    </source>
</evidence>
<evidence type="ECO:0000313" key="1">
    <source>
        <dbReference type="EMBL" id="EKB46340.1"/>
    </source>
</evidence>
<organism evidence="1 2">
    <name type="scientific">Solibacillus isronensis B3W22</name>
    <dbReference type="NCBI Taxonomy" id="1224748"/>
    <lineage>
        <taxon>Bacteria</taxon>
        <taxon>Bacillati</taxon>
        <taxon>Bacillota</taxon>
        <taxon>Bacilli</taxon>
        <taxon>Bacillales</taxon>
        <taxon>Caryophanaceae</taxon>
        <taxon>Solibacillus</taxon>
    </lineage>
</organism>
<gene>
    <name evidence="1" type="ORF">B857_00549</name>
</gene>
<keyword evidence="2" id="KW-1185">Reference proteome</keyword>
<proteinExistence type="predicted"/>
<comment type="caution">
    <text evidence="1">The sequence shown here is derived from an EMBL/GenBank/DDBJ whole genome shotgun (WGS) entry which is preliminary data.</text>
</comment>